<dbReference type="PANTHER" id="PTHR10513">
    <property type="entry name" value="DEOXYNUCLEOSIDE KINASE"/>
    <property type="match status" value="1"/>
</dbReference>
<keyword evidence="4" id="KW-0418">Kinase</keyword>
<evidence type="ECO:0000256" key="1">
    <source>
        <dbReference type="PIRSR" id="PIRSR000705-1"/>
    </source>
</evidence>
<name>A0A378YJA7_9BURK</name>
<dbReference type="GO" id="GO:0004138">
    <property type="term" value="F:deoxyguanosine kinase activity"/>
    <property type="evidence" value="ECO:0007669"/>
    <property type="project" value="UniProtKB-EC"/>
</dbReference>
<evidence type="ECO:0000259" key="3">
    <source>
        <dbReference type="Pfam" id="PF01712"/>
    </source>
</evidence>
<dbReference type="SUPFAM" id="SSF52540">
    <property type="entry name" value="P-loop containing nucleoside triphosphate hydrolases"/>
    <property type="match status" value="1"/>
</dbReference>
<reference evidence="5 7" key="2">
    <citation type="submission" date="2019-08" db="EMBL/GenBank/DDBJ databases">
        <authorList>
            <person name="Peeters C."/>
        </authorList>
    </citation>
    <scope>NUCLEOTIDE SEQUENCE [LARGE SCALE GENOMIC DNA]</scope>
    <source>
        <strain evidence="5 7">LMG 31119</strain>
    </source>
</reference>
<feature type="active site" description="Proton acceptor" evidence="1">
    <location>
        <position position="101"/>
    </location>
</feature>
<dbReference type="InterPro" id="IPR050566">
    <property type="entry name" value="Deoxyribonucleoside_kinase"/>
</dbReference>
<keyword evidence="4" id="KW-0808">Transferase</keyword>
<evidence type="ECO:0000313" key="6">
    <source>
        <dbReference type="Proteomes" id="UP000254573"/>
    </source>
</evidence>
<dbReference type="Proteomes" id="UP000254573">
    <property type="component" value="Unassembled WGS sequence"/>
</dbReference>
<feature type="binding site" evidence="2">
    <location>
        <begin position="153"/>
        <end position="157"/>
    </location>
    <ligand>
        <name>ATP</name>
        <dbReference type="ChEBI" id="CHEBI:30616"/>
    </ligand>
</feature>
<dbReference type="Proteomes" id="UP000361468">
    <property type="component" value="Unassembled WGS sequence"/>
</dbReference>
<dbReference type="InterPro" id="IPR031314">
    <property type="entry name" value="DNK_dom"/>
</dbReference>
<feature type="binding site" evidence="2">
    <location>
        <begin position="27"/>
        <end position="35"/>
    </location>
    <ligand>
        <name>ATP</name>
        <dbReference type="ChEBI" id="CHEBI:30616"/>
    </ligand>
</feature>
<dbReference type="PANTHER" id="PTHR10513:SF46">
    <property type="entry name" value="DEOXYGUANOSINE KINASE"/>
    <property type="match status" value="1"/>
</dbReference>
<gene>
    <name evidence="4" type="primary">dgk</name>
    <name evidence="4" type="ORF">NCTC13160_01813</name>
    <name evidence="5" type="ORF">PPN31119_01833</name>
</gene>
<dbReference type="STRING" id="93220.A6P55_06590"/>
<proteinExistence type="predicted"/>
<dbReference type="EC" id="2.7.1.113" evidence="4"/>
<dbReference type="Gene3D" id="3.40.50.300">
    <property type="entry name" value="P-loop containing nucleotide triphosphate hydrolases"/>
    <property type="match status" value="1"/>
</dbReference>
<dbReference type="EMBL" id="UGSG01000001">
    <property type="protein sequence ID" value="SUA77204.1"/>
    <property type="molecule type" value="Genomic_DNA"/>
</dbReference>
<dbReference type="InterPro" id="IPR027417">
    <property type="entry name" value="P-loop_NTPase"/>
</dbReference>
<sequence length="229" mass="26143">MLLPDEARLRLMRSPVLGRFRYLAVEGPIGVGKTSLAQRLADAAGADIMLEQPALNPFLERFYRDSARYALPAQLSFCLRRVDEAMEIARREIDGKPIITDFLPEKDGLFARLTLSADELDLYRKLVAHVERAHRAPDLVIHLQASPETLYARIQKRAIPMEQQIPDTYLRALCDIYGEFFYHYAAAPVLTVDTEQFDPAHNDSDFTLLVERIDQMRGRKEVFVKGARP</sequence>
<dbReference type="InterPro" id="IPR002624">
    <property type="entry name" value="DCK/DGK"/>
</dbReference>
<dbReference type="Pfam" id="PF01712">
    <property type="entry name" value="dNK"/>
    <property type="match status" value="1"/>
</dbReference>
<dbReference type="CDD" id="cd01673">
    <property type="entry name" value="dNK"/>
    <property type="match status" value="1"/>
</dbReference>
<keyword evidence="2" id="KW-0067">ATP-binding</keyword>
<evidence type="ECO:0000313" key="5">
    <source>
        <dbReference type="EMBL" id="VVE65279.1"/>
    </source>
</evidence>
<organism evidence="4 6">
    <name type="scientific">Pandoraea pnomenusa</name>
    <dbReference type="NCBI Taxonomy" id="93220"/>
    <lineage>
        <taxon>Bacteria</taxon>
        <taxon>Pseudomonadati</taxon>
        <taxon>Pseudomonadota</taxon>
        <taxon>Betaproteobacteria</taxon>
        <taxon>Burkholderiales</taxon>
        <taxon>Burkholderiaceae</taxon>
        <taxon>Pandoraea</taxon>
    </lineage>
</organism>
<evidence type="ECO:0000256" key="2">
    <source>
        <dbReference type="PIRSR" id="PIRSR000705-3"/>
    </source>
</evidence>
<dbReference type="EMBL" id="CABPSO010000004">
    <property type="protein sequence ID" value="VVE65279.1"/>
    <property type="molecule type" value="Genomic_DNA"/>
</dbReference>
<evidence type="ECO:0000313" key="4">
    <source>
        <dbReference type="EMBL" id="SUA77204.1"/>
    </source>
</evidence>
<dbReference type="AlphaFoldDB" id="A0A378YJA7"/>
<dbReference type="PIRSF" id="PIRSF000705">
    <property type="entry name" value="DNK"/>
    <property type="match status" value="1"/>
</dbReference>
<keyword evidence="2" id="KW-0547">Nucleotide-binding</keyword>
<evidence type="ECO:0000313" key="7">
    <source>
        <dbReference type="Proteomes" id="UP000361468"/>
    </source>
</evidence>
<protein>
    <submittedName>
        <fullName evidence="5">Deoxyadenosine kinase</fullName>
    </submittedName>
    <submittedName>
        <fullName evidence="4">Deoxyguanosine kinase</fullName>
        <ecNumber evidence="4">2.7.1.113</ecNumber>
    </submittedName>
</protein>
<dbReference type="GO" id="GO:0005524">
    <property type="term" value="F:ATP binding"/>
    <property type="evidence" value="ECO:0007669"/>
    <property type="project" value="UniProtKB-KW"/>
</dbReference>
<keyword evidence="7" id="KW-1185">Reference proteome</keyword>
<accession>A0A378YJA7</accession>
<feature type="domain" description="Deoxynucleoside kinase" evidence="3">
    <location>
        <begin position="23"/>
        <end position="214"/>
    </location>
</feature>
<reference evidence="4 6" key="1">
    <citation type="submission" date="2018-06" db="EMBL/GenBank/DDBJ databases">
        <authorList>
            <consortium name="Pathogen Informatics"/>
            <person name="Doyle S."/>
        </authorList>
    </citation>
    <scope>NUCLEOTIDE SEQUENCE [LARGE SCALE GENOMIC DNA]</scope>
    <source>
        <strain evidence="4 6">NCTC13160</strain>
    </source>
</reference>
<dbReference type="GO" id="GO:0005737">
    <property type="term" value="C:cytoplasm"/>
    <property type="evidence" value="ECO:0007669"/>
    <property type="project" value="TreeGrafter"/>
</dbReference>